<keyword evidence="3" id="KW-0963">Cytoplasm</keyword>
<organism evidence="15 16">
    <name type="scientific">Brenthis ino</name>
    <name type="common">lesser marbled fritillary</name>
    <dbReference type="NCBI Taxonomy" id="405034"/>
    <lineage>
        <taxon>Eukaryota</taxon>
        <taxon>Metazoa</taxon>
        <taxon>Ecdysozoa</taxon>
        <taxon>Arthropoda</taxon>
        <taxon>Hexapoda</taxon>
        <taxon>Insecta</taxon>
        <taxon>Pterygota</taxon>
        <taxon>Neoptera</taxon>
        <taxon>Endopterygota</taxon>
        <taxon>Lepidoptera</taxon>
        <taxon>Glossata</taxon>
        <taxon>Ditrysia</taxon>
        <taxon>Papilionoidea</taxon>
        <taxon>Nymphalidae</taxon>
        <taxon>Heliconiinae</taxon>
        <taxon>Argynnini</taxon>
        <taxon>Brenthis</taxon>
    </lineage>
</organism>
<dbReference type="SMART" id="SM00451">
    <property type="entry name" value="ZnF_U1"/>
    <property type="match status" value="1"/>
</dbReference>
<evidence type="ECO:0000256" key="10">
    <source>
        <dbReference type="ARBA" id="ARBA00057732"/>
    </source>
</evidence>
<evidence type="ECO:0000256" key="3">
    <source>
        <dbReference type="ARBA" id="ARBA00022490"/>
    </source>
</evidence>
<accession>A0A8J9U5A4</accession>
<evidence type="ECO:0000256" key="6">
    <source>
        <dbReference type="ARBA" id="ARBA00022771"/>
    </source>
</evidence>
<dbReference type="SUPFAM" id="SSF57667">
    <property type="entry name" value="beta-beta-alpha zinc fingers"/>
    <property type="match status" value="1"/>
</dbReference>
<dbReference type="FunFam" id="3.30.160.60:FF:000299">
    <property type="entry name" value="Zinc finger protein 593"/>
    <property type="match status" value="1"/>
</dbReference>
<dbReference type="PANTHER" id="PTHR46095:SF1">
    <property type="entry name" value="ZINC FINGER PROTEIN 593"/>
    <property type="match status" value="1"/>
</dbReference>
<dbReference type="GO" id="GO:0005737">
    <property type="term" value="C:cytoplasm"/>
    <property type="evidence" value="ECO:0007669"/>
    <property type="project" value="UniProtKB-SubCell"/>
</dbReference>
<keyword evidence="4" id="KW-0690">Ribosome biogenesis</keyword>
<dbReference type="InterPro" id="IPR013087">
    <property type="entry name" value="Znf_C2H2_type"/>
</dbReference>
<dbReference type="GO" id="GO:0042254">
    <property type="term" value="P:ribosome biogenesis"/>
    <property type="evidence" value="ECO:0007669"/>
    <property type="project" value="UniProtKB-KW"/>
</dbReference>
<protein>
    <recommendedName>
        <fullName evidence="12">Zinc finger protein 593 homolog</fullName>
    </recommendedName>
</protein>
<keyword evidence="8" id="KW-0539">Nucleus</keyword>
<dbReference type="GO" id="GO:0043021">
    <property type="term" value="F:ribonucleoprotein complex binding"/>
    <property type="evidence" value="ECO:0007669"/>
    <property type="project" value="UniProtKB-ARBA"/>
</dbReference>
<dbReference type="InterPro" id="IPR036236">
    <property type="entry name" value="Znf_C2H2_sf"/>
</dbReference>
<comment type="similarity">
    <text evidence="9">Belongs to the ZNF593/BUD20 C2H2-type zinc-finger protein family.</text>
</comment>
<evidence type="ECO:0000256" key="2">
    <source>
        <dbReference type="ARBA" id="ARBA00004496"/>
    </source>
</evidence>
<comment type="subcellular location">
    <subcellularLocation>
        <location evidence="2">Cytoplasm</location>
    </subcellularLocation>
    <subcellularLocation>
        <location evidence="1">Nucleus</location>
    </subcellularLocation>
</comment>
<evidence type="ECO:0000256" key="12">
    <source>
        <dbReference type="ARBA" id="ARBA00068297"/>
    </source>
</evidence>
<evidence type="ECO:0000256" key="4">
    <source>
        <dbReference type="ARBA" id="ARBA00022517"/>
    </source>
</evidence>
<feature type="region of interest" description="Disordered" evidence="13">
    <location>
        <begin position="97"/>
        <end position="150"/>
    </location>
</feature>
<dbReference type="InterPro" id="IPR051879">
    <property type="entry name" value="C2H2-ZF_Maturation_Protein"/>
</dbReference>
<dbReference type="Proteomes" id="UP000838878">
    <property type="component" value="Chromosome 1"/>
</dbReference>
<dbReference type="GO" id="GO:0008270">
    <property type="term" value="F:zinc ion binding"/>
    <property type="evidence" value="ECO:0007669"/>
    <property type="project" value="UniProtKB-KW"/>
</dbReference>
<evidence type="ECO:0000256" key="11">
    <source>
        <dbReference type="ARBA" id="ARBA00065398"/>
    </source>
</evidence>
<evidence type="ECO:0000256" key="1">
    <source>
        <dbReference type="ARBA" id="ARBA00004123"/>
    </source>
</evidence>
<evidence type="ECO:0000256" key="7">
    <source>
        <dbReference type="ARBA" id="ARBA00022833"/>
    </source>
</evidence>
<dbReference type="Pfam" id="PF12171">
    <property type="entry name" value="zf-C2H2_jaz"/>
    <property type="match status" value="1"/>
</dbReference>
<dbReference type="GO" id="GO:0005634">
    <property type="term" value="C:nucleus"/>
    <property type="evidence" value="ECO:0007669"/>
    <property type="project" value="UniProtKB-SubCell"/>
</dbReference>
<reference evidence="15" key="1">
    <citation type="submission" date="2021-12" db="EMBL/GenBank/DDBJ databases">
        <authorList>
            <person name="Martin H S."/>
        </authorList>
    </citation>
    <scope>NUCLEOTIDE SEQUENCE</scope>
</reference>
<keyword evidence="5" id="KW-0479">Metal-binding</keyword>
<proteinExistence type="inferred from homology"/>
<comment type="subunit">
    <text evidence="11">Associates with pre-60S ribosomal particles; released from the pre-60S particle very early in the cytoplasm.</text>
</comment>
<dbReference type="AlphaFoldDB" id="A0A8J9U5A4"/>
<evidence type="ECO:0000313" key="15">
    <source>
        <dbReference type="EMBL" id="CAH0713599.1"/>
    </source>
</evidence>
<evidence type="ECO:0000313" key="16">
    <source>
        <dbReference type="Proteomes" id="UP000838878"/>
    </source>
</evidence>
<name>A0A8J9U5A4_9NEOP</name>
<evidence type="ECO:0000256" key="13">
    <source>
        <dbReference type="SAM" id="MobiDB-lite"/>
    </source>
</evidence>
<feature type="non-terminal residue" evidence="15">
    <location>
        <position position="150"/>
    </location>
</feature>
<evidence type="ECO:0000256" key="9">
    <source>
        <dbReference type="ARBA" id="ARBA00038064"/>
    </source>
</evidence>
<dbReference type="EMBL" id="OV170221">
    <property type="protein sequence ID" value="CAH0713599.1"/>
    <property type="molecule type" value="Genomic_DNA"/>
</dbReference>
<evidence type="ECO:0000256" key="5">
    <source>
        <dbReference type="ARBA" id="ARBA00022723"/>
    </source>
</evidence>
<keyword evidence="7" id="KW-0862">Zinc</keyword>
<feature type="domain" description="C2H2-type" evidence="14">
    <location>
        <begin position="60"/>
        <end position="82"/>
    </location>
</feature>
<evidence type="ECO:0000256" key="8">
    <source>
        <dbReference type="ARBA" id="ARBA00023242"/>
    </source>
</evidence>
<gene>
    <name evidence="15" type="ORF">BINO364_LOCUS745</name>
</gene>
<dbReference type="PROSITE" id="PS00028">
    <property type="entry name" value="ZINC_FINGER_C2H2_1"/>
    <property type="match status" value="1"/>
</dbReference>
<dbReference type="InterPro" id="IPR022755">
    <property type="entry name" value="Znf_C2H2_jaz"/>
</dbReference>
<dbReference type="Gene3D" id="3.30.160.60">
    <property type="entry name" value="Classic Zinc Finger"/>
    <property type="match status" value="1"/>
</dbReference>
<dbReference type="OrthoDB" id="24683at2759"/>
<sequence length="150" mass="17596">MTYKRKKYHVGDTHLKKRWRVRNRKKDLDQIDKDIKEENAEKLLNQAVDLDLPGAAQHYCLHCARYFIDNHALLEHFKTKVHKRRLKALELEPYTIEESERAGGHGNFKLPNKRKITTQNTGNTDITEKDSEELEEESPSKKKKVSDNAT</sequence>
<comment type="function">
    <text evidence="10">Involved in pre-60S ribosomal particles maturation by promoting the nuclear export of the 60S ribosome.</text>
</comment>
<dbReference type="InterPro" id="IPR003604">
    <property type="entry name" value="Matrin/U1-like-C_Znf_C2H2"/>
</dbReference>
<dbReference type="GO" id="GO:0003676">
    <property type="term" value="F:nucleic acid binding"/>
    <property type="evidence" value="ECO:0007669"/>
    <property type="project" value="InterPro"/>
</dbReference>
<dbReference type="PANTHER" id="PTHR46095">
    <property type="entry name" value="ZINC FINGER PROTEIN 593"/>
    <property type="match status" value="1"/>
</dbReference>
<keyword evidence="6" id="KW-0863">Zinc-finger</keyword>
<evidence type="ECO:0000259" key="14">
    <source>
        <dbReference type="PROSITE" id="PS00028"/>
    </source>
</evidence>
<keyword evidence="16" id="KW-1185">Reference proteome</keyword>